<sequence>MMPTTGITMRRTEEMTQNARLSRSGNGLAPAEASVVLRSSLTGFPTTPLMNSLGWRWCNLRQESALLILPHGRRIRHQAQSSLHAAELLGDVAVVEPHRRDRQLRSAKFLQTTQKQFRSAQTNCANRITCG</sequence>
<protein>
    <submittedName>
        <fullName evidence="1">Uncharacterized protein</fullName>
    </submittedName>
</protein>
<reference evidence="1" key="1">
    <citation type="submission" date="2024-03" db="EMBL/GenBank/DDBJ databases">
        <authorList>
            <consortium name="ELIXIR-Norway"/>
            <consortium name="Elixir Norway"/>
        </authorList>
    </citation>
    <scope>NUCLEOTIDE SEQUENCE</scope>
</reference>
<keyword evidence="2" id="KW-1185">Reference proteome</keyword>
<gene>
    <name evidence="1" type="ORF">CSSPJE1EN2_LOCUS6411</name>
</gene>
<accession>A0ABP1ALP1</accession>
<proteinExistence type="predicted"/>
<dbReference type="Proteomes" id="UP001497522">
    <property type="component" value="Chromosome 13"/>
</dbReference>
<name>A0ABP1ALP1_9BRYO</name>
<organism evidence="1 2">
    <name type="scientific">Sphagnum jensenii</name>
    <dbReference type="NCBI Taxonomy" id="128206"/>
    <lineage>
        <taxon>Eukaryota</taxon>
        <taxon>Viridiplantae</taxon>
        <taxon>Streptophyta</taxon>
        <taxon>Embryophyta</taxon>
        <taxon>Bryophyta</taxon>
        <taxon>Sphagnophytina</taxon>
        <taxon>Sphagnopsida</taxon>
        <taxon>Sphagnales</taxon>
        <taxon>Sphagnaceae</taxon>
        <taxon>Sphagnum</taxon>
    </lineage>
</organism>
<evidence type="ECO:0000313" key="2">
    <source>
        <dbReference type="Proteomes" id="UP001497522"/>
    </source>
</evidence>
<dbReference type="EMBL" id="OZ023714">
    <property type="protein sequence ID" value="CAK9863416.1"/>
    <property type="molecule type" value="Genomic_DNA"/>
</dbReference>
<evidence type="ECO:0000313" key="1">
    <source>
        <dbReference type="EMBL" id="CAK9863416.1"/>
    </source>
</evidence>